<evidence type="ECO:0000256" key="1">
    <source>
        <dbReference type="ARBA" id="ARBA00008791"/>
    </source>
</evidence>
<dbReference type="OrthoDB" id="152484at2"/>
<feature type="domain" description="UspA" evidence="2">
    <location>
        <begin position="1"/>
        <end position="141"/>
    </location>
</feature>
<sequence>MLKKILLAFDGSENSLKAADYALIMAQHNNAEVEIIHVRESVTSYSTRVIYDAIEMEKELVSEAEEIMAQAIEKFKDTGITFTTSIRTGDPAEIICEEAEKIGATEIVIGSRGMNTLSRFFLGSISLKVLTHAHCTTIVVR</sequence>
<comment type="similarity">
    <text evidence="1">Belongs to the universal stress protein A family.</text>
</comment>
<dbReference type="PANTHER" id="PTHR46268:SF6">
    <property type="entry name" value="UNIVERSAL STRESS PROTEIN UP12"/>
    <property type="match status" value="1"/>
</dbReference>
<protein>
    <submittedName>
        <fullName evidence="3 4">Universal stress protein UspA</fullName>
    </submittedName>
</protein>
<gene>
    <name evidence="4" type="ORF">AT727_01850</name>
    <name evidence="3" type="ORF">DPCES_4950</name>
</gene>
<reference evidence="4 5" key="2">
    <citation type="submission" date="2015-12" db="EMBL/GenBank/DDBJ databases">
        <title>Draft Genome Sequence of Desulfitobacterium hafniense Strain DH, a Sulfate-reducing Bacterium Isolated from Paddy Soils.</title>
        <authorList>
            <person name="Bao P."/>
            <person name="Zhang X."/>
            <person name="Li G."/>
        </authorList>
    </citation>
    <scope>NUCLEOTIDE SEQUENCE [LARGE SCALE GENOMIC DNA]</scope>
    <source>
        <strain evidence="4 5">DH</strain>
    </source>
</reference>
<dbReference type="EMBL" id="LOCK01000001">
    <property type="protein sequence ID" value="KTE93721.1"/>
    <property type="molecule type" value="Genomic_DNA"/>
</dbReference>
<dbReference type="CDD" id="cd00293">
    <property type="entry name" value="USP-like"/>
    <property type="match status" value="1"/>
</dbReference>
<dbReference type="Proteomes" id="UP000054623">
    <property type="component" value="Unassembled WGS sequence"/>
</dbReference>
<dbReference type="AlphaFoldDB" id="A0A098BAE0"/>
<dbReference type="InterPro" id="IPR006015">
    <property type="entry name" value="Universal_stress_UspA"/>
</dbReference>
<dbReference type="SUPFAM" id="SSF52402">
    <property type="entry name" value="Adenine nucleotide alpha hydrolases-like"/>
    <property type="match status" value="1"/>
</dbReference>
<reference evidence="3" key="1">
    <citation type="submission" date="2014-07" db="EMBL/GenBank/DDBJ databases">
        <authorList>
            <person name="Hornung V.Bastian."/>
        </authorList>
    </citation>
    <scope>NUCLEOTIDE SEQUENCE</scope>
    <source>
        <strain evidence="3">PCE-S</strain>
    </source>
</reference>
<accession>A0A098BAE0</accession>
<dbReference type="Pfam" id="PF00582">
    <property type="entry name" value="Usp"/>
    <property type="match status" value="1"/>
</dbReference>
<dbReference type="OMA" id="DRIRQGH"/>
<dbReference type="InterPro" id="IPR014729">
    <property type="entry name" value="Rossmann-like_a/b/a_fold"/>
</dbReference>
<dbReference type="EMBL" id="LK996017">
    <property type="protein sequence ID" value="CDX04836.1"/>
    <property type="molecule type" value="Genomic_DNA"/>
</dbReference>
<dbReference type="RefSeq" id="WP_005815877.1">
    <property type="nucleotide sequence ID" value="NZ_CABKQQ010000055.1"/>
</dbReference>
<dbReference type="PATRIC" id="fig|49338.4.peg.5323"/>
<evidence type="ECO:0000313" key="5">
    <source>
        <dbReference type="Proteomes" id="UP000054623"/>
    </source>
</evidence>
<evidence type="ECO:0000313" key="3">
    <source>
        <dbReference type="EMBL" id="CDX04836.1"/>
    </source>
</evidence>
<evidence type="ECO:0000313" key="4">
    <source>
        <dbReference type="EMBL" id="KTE93721.1"/>
    </source>
</evidence>
<organism evidence="3">
    <name type="scientific">Desulfitobacterium hafniense</name>
    <name type="common">Desulfitobacterium frappieri</name>
    <dbReference type="NCBI Taxonomy" id="49338"/>
    <lineage>
        <taxon>Bacteria</taxon>
        <taxon>Bacillati</taxon>
        <taxon>Bacillota</taxon>
        <taxon>Clostridia</taxon>
        <taxon>Eubacteriales</taxon>
        <taxon>Desulfitobacteriaceae</taxon>
        <taxon>Desulfitobacterium</taxon>
    </lineage>
</organism>
<evidence type="ECO:0000259" key="2">
    <source>
        <dbReference type="Pfam" id="PF00582"/>
    </source>
</evidence>
<proteinExistence type="inferred from homology"/>
<dbReference type="PANTHER" id="PTHR46268">
    <property type="entry name" value="STRESS RESPONSE PROTEIN NHAX"/>
    <property type="match status" value="1"/>
</dbReference>
<dbReference type="PRINTS" id="PR01438">
    <property type="entry name" value="UNVRSLSTRESS"/>
</dbReference>
<dbReference type="Gene3D" id="3.40.50.620">
    <property type="entry name" value="HUPs"/>
    <property type="match status" value="1"/>
</dbReference>
<name>A0A098BAE0_DESHA</name>
<dbReference type="InterPro" id="IPR006016">
    <property type="entry name" value="UspA"/>
</dbReference>